<dbReference type="GO" id="GO:0003677">
    <property type="term" value="F:DNA binding"/>
    <property type="evidence" value="ECO:0007669"/>
    <property type="project" value="UniProtKB-KW"/>
</dbReference>
<sequence>MAARAAASSGPAPSTPRLSIGQVLQRLCSDFPDLTSSKLRFFEDKGLLHPARSASGYRKYSTDDVDRIRRILTMQRDLYLPLKVIGEYLDQVDRGLEPELPGSRAPRTATMLAHGDDLDRGGLLERTGATGALLDQAVAAGLIGPGARFSADDATMLATLVELDRSGIGPRHLRPFKTAAQHELGLVEQVLPPAAARRSEPGARERADERAGELAELLSTVRRTLVRQGVRELLGGDER</sequence>
<dbReference type="EMBL" id="WBJY01000001">
    <property type="protein sequence ID" value="KAB1650270.1"/>
    <property type="molecule type" value="Genomic_DNA"/>
</dbReference>
<dbReference type="PANTHER" id="PTHR30204:SF89">
    <property type="entry name" value="HTH MERR-TYPE DOMAIN-CONTAINING PROTEIN"/>
    <property type="match status" value="1"/>
</dbReference>
<comment type="caution">
    <text evidence="3">The sequence shown here is derived from an EMBL/GenBank/DDBJ whole genome shotgun (WGS) entry which is preliminary data.</text>
</comment>
<dbReference type="GO" id="GO:0003700">
    <property type="term" value="F:DNA-binding transcription factor activity"/>
    <property type="evidence" value="ECO:0007669"/>
    <property type="project" value="InterPro"/>
</dbReference>
<dbReference type="OrthoDB" id="3191171at2"/>
<keyword evidence="1" id="KW-0238">DNA-binding</keyword>
<dbReference type="AlphaFoldDB" id="A0A6H9WVT0"/>
<dbReference type="InterPro" id="IPR047057">
    <property type="entry name" value="MerR_fam"/>
</dbReference>
<accession>A0A6H9WVT0</accession>
<evidence type="ECO:0000256" key="1">
    <source>
        <dbReference type="ARBA" id="ARBA00023125"/>
    </source>
</evidence>
<evidence type="ECO:0000313" key="3">
    <source>
        <dbReference type="EMBL" id="KAB1650270.1"/>
    </source>
</evidence>
<proteinExistence type="predicted"/>
<feature type="domain" description="HTH merR-type" evidence="2">
    <location>
        <begin position="39"/>
        <end position="91"/>
    </location>
</feature>
<dbReference type="Pfam" id="PF13411">
    <property type="entry name" value="MerR_1"/>
    <property type="match status" value="1"/>
</dbReference>
<dbReference type="SMART" id="SM00422">
    <property type="entry name" value="HTH_MERR"/>
    <property type="match status" value="1"/>
</dbReference>
<name>A0A6H9WVT0_9MICO</name>
<dbReference type="InterPro" id="IPR000551">
    <property type="entry name" value="MerR-type_HTH_dom"/>
</dbReference>
<organism evidence="3 4">
    <name type="scientific">Pseudoclavibacter endophyticus</name>
    <dbReference type="NCBI Taxonomy" id="1778590"/>
    <lineage>
        <taxon>Bacteria</taxon>
        <taxon>Bacillati</taxon>
        <taxon>Actinomycetota</taxon>
        <taxon>Actinomycetes</taxon>
        <taxon>Micrococcales</taxon>
        <taxon>Microbacteriaceae</taxon>
        <taxon>Pseudoclavibacter</taxon>
    </lineage>
</organism>
<evidence type="ECO:0000259" key="2">
    <source>
        <dbReference type="PROSITE" id="PS50937"/>
    </source>
</evidence>
<protein>
    <submittedName>
        <fullName evidence="3">MerR family transcriptional regulator</fullName>
    </submittedName>
</protein>
<reference evidence="3 4" key="1">
    <citation type="submission" date="2019-09" db="EMBL/GenBank/DDBJ databases">
        <title>Phylogeny of genus Pseudoclavibacter and closely related genus.</title>
        <authorList>
            <person name="Li Y."/>
        </authorList>
    </citation>
    <scope>NUCLEOTIDE SEQUENCE [LARGE SCALE GENOMIC DNA]</scope>
    <source>
        <strain evidence="3 4">EGI 60007</strain>
    </source>
</reference>
<gene>
    <name evidence="3" type="ORF">F8O04_08790</name>
</gene>
<dbReference type="PROSITE" id="PS50937">
    <property type="entry name" value="HTH_MERR_2"/>
    <property type="match status" value="1"/>
</dbReference>
<dbReference type="PANTHER" id="PTHR30204">
    <property type="entry name" value="REDOX-CYCLING DRUG-SENSING TRANSCRIPTIONAL ACTIVATOR SOXR"/>
    <property type="match status" value="1"/>
</dbReference>
<dbReference type="InterPro" id="IPR009061">
    <property type="entry name" value="DNA-bd_dom_put_sf"/>
</dbReference>
<evidence type="ECO:0000313" key="4">
    <source>
        <dbReference type="Proteomes" id="UP000431744"/>
    </source>
</evidence>
<dbReference type="SUPFAM" id="SSF46955">
    <property type="entry name" value="Putative DNA-binding domain"/>
    <property type="match status" value="1"/>
</dbReference>
<dbReference type="Proteomes" id="UP000431744">
    <property type="component" value="Unassembled WGS sequence"/>
</dbReference>
<keyword evidence="4" id="KW-1185">Reference proteome</keyword>
<dbReference type="Gene3D" id="1.10.1660.10">
    <property type="match status" value="1"/>
</dbReference>
<dbReference type="CDD" id="cd00592">
    <property type="entry name" value="HTH_MerR-like"/>
    <property type="match status" value="1"/>
</dbReference>
<dbReference type="RefSeq" id="WP_158028854.1">
    <property type="nucleotide sequence ID" value="NZ_BMHG01000001.1"/>
</dbReference>